<dbReference type="AlphaFoldDB" id="A0A382P9Z5"/>
<organism evidence="1">
    <name type="scientific">marine metagenome</name>
    <dbReference type="NCBI Taxonomy" id="408172"/>
    <lineage>
        <taxon>unclassified sequences</taxon>
        <taxon>metagenomes</taxon>
        <taxon>ecological metagenomes</taxon>
    </lineage>
</organism>
<evidence type="ECO:0000313" key="1">
    <source>
        <dbReference type="EMBL" id="SVC68762.1"/>
    </source>
</evidence>
<accession>A0A382P9Z5</accession>
<name>A0A382P9Z5_9ZZZZ</name>
<protein>
    <submittedName>
        <fullName evidence="1">Uncharacterized protein</fullName>
    </submittedName>
</protein>
<dbReference type="EMBL" id="UINC01105088">
    <property type="protein sequence ID" value="SVC68762.1"/>
    <property type="molecule type" value="Genomic_DNA"/>
</dbReference>
<feature type="non-terminal residue" evidence="1">
    <location>
        <position position="74"/>
    </location>
</feature>
<dbReference type="PROSITE" id="PS50005">
    <property type="entry name" value="TPR"/>
    <property type="match status" value="1"/>
</dbReference>
<dbReference type="InterPro" id="IPR019734">
    <property type="entry name" value="TPR_rpt"/>
</dbReference>
<reference evidence="1" key="1">
    <citation type="submission" date="2018-05" db="EMBL/GenBank/DDBJ databases">
        <authorList>
            <person name="Lanie J.A."/>
            <person name="Ng W.-L."/>
            <person name="Kazmierczak K.M."/>
            <person name="Andrzejewski T.M."/>
            <person name="Davidsen T.M."/>
            <person name="Wayne K.J."/>
            <person name="Tettelin H."/>
            <person name="Glass J.I."/>
            <person name="Rusch D."/>
            <person name="Podicherti R."/>
            <person name="Tsui H.-C.T."/>
            <person name="Winkler M.E."/>
        </authorList>
    </citation>
    <scope>NUCLEOTIDE SEQUENCE</scope>
</reference>
<gene>
    <name evidence="1" type="ORF">METZ01_LOCUS321616</name>
</gene>
<proteinExistence type="predicted"/>
<sequence>MLSNIELKKKVDKITNKLKAGLFDEVILDTKVLLKKTKHPILFNILSLAFQSKGEFDNSVEIMNDALQLSPRNV</sequence>